<comment type="catalytic activity">
    <reaction evidence="8">
        <text>N-terminal S-1,2-diacyl-sn-glyceryl-L-cysteinyl-[lipoprotein] + a glycerophospholipid = N-acyl-S-1,2-diacyl-sn-glyceryl-L-cysteinyl-[lipoprotein] + a 2-acyl-sn-glycero-3-phospholipid + H(+)</text>
        <dbReference type="Rhea" id="RHEA:48228"/>
        <dbReference type="Rhea" id="RHEA-COMP:14681"/>
        <dbReference type="Rhea" id="RHEA-COMP:14684"/>
        <dbReference type="ChEBI" id="CHEBI:15378"/>
        <dbReference type="ChEBI" id="CHEBI:136912"/>
        <dbReference type="ChEBI" id="CHEBI:140656"/>
        <dbReference type="ChEBI" id="CHEBI:140657"/>
        <dbReference type="ChEBI" id="CHEBI:140660"/>
        <dbReference type="EC" id="2.3.1.269"/>
    </reaction>
</comment>
<dbReference type="HAMAP" id="MF_01148">
    <property type="entry name" value="Lnt"/>
    <property type="match status" value="1"/>
</dbReference>
<feature type="transmembrane region" description="Helical" evidence="8">
    <location>
        <begin position="211"/>
        <end position="227"/>
    </location>
</feature>
<dbReference type="GO" id="GO:0042158">
    <property type="term" value="P:lipoprotein biosynthetic process"/>
    <property type="evidence" value="ECO:0007669"/>
    <property type="project" value="UniProtKB-UniRule"/>
</dbReference>
<dbReference type="GO" id="GO:0016757">
    <property type="term" value="F:glycosyltransferase activity"/>
    <property type="evidence" value="ECO:0007669"/>
    <property type="project" value="UniProtKB-KW"/>
</dbReference>
<dbReference type="InterPro" id="IPR036526">
    <property type="entry name" value="C-N_Hydrolase_sf"/>
</dbReference>
<evidence type="ECO:0000256" key="3">
    <source>
        <dbReference type="ARBA" id="ARBA00022679"/>
    </source>
</evidence>
<keyword evidence="10" id="KW-0449">Lipoprotein</keyword>
<keyword evidence="11" id="KW-1185">Reference proteome</keyword>
<feature type="transmembrane region" description="Helical" evidence="8">
    <location>
        <begin position="95"/>
        <end position="118"/>
    </location>
</feature>
<dbReference type="PROSITE" id="PS50263">
    <property type="entry name" value="CN_HYDROLASE"/>
    <property type="match status" value="1"/>
</dbReference>
<feature type="transmembrane region" description="Helical" evidence="8">
    <location>
        <begin position="176"/>
        <end position="199"/>
    </location>
</feature>
<comment type="subcellular location">
    <subcellularLocation>
        <location evidence="1 8">Cell membrane</location>
        <topology evidence="1 8">Multi-pass membrane protein</topology>
    </subcellularLocation>
</comment>
<dbReference type="AlphaFoldDB" id="A0A2L2BQU1"/>
<dbReference type="Gene3D" id="3.60.110.10">
    <property type="entry name" value="Carbon-nitrogen hydrolase"/>
    <property type="match status" value="1"/>
</dbReference>
<keyword evidence="6 8" id="KW-0472">Membrane</keyword>
<comment type="pathway">
    <text evidence="8">Protein modification; lipoprotein biosynthesis (N-acyl transfer).</text>
</comment>
<keyword evidence="3 8" id="KW-0808">Transferase</keyword>
<accession>A0A2L2BQU1</accession>
<evidence type="ECO:0000256" key="5">
    <source>
        <dbReference type="ARBA" id="ARBA00022989"/>
    </source>
</evidence>
<keyword evidence="5 8" id="KW-1133">Transmembrane helix</keyword>
<feature type="transmembrane region" description="Helical" evidence="8">
    <location>
        <begin position="46"/>
        <end position="64"/>
    </location>
</feature>
<feature type="domain" description="CN hydrolase" evidence="9">
    <location>
        <begin position="235"/>
        <end position="484"/>
    </location>
</feature>
<feature type="transmembrane region" description="Helical" evidence="8">
    <location>
        <begin position="21"/>
        <end position="40"/>
    </location>
</feature>
<evidence type="ECO:0000256" key="7">
    <source>
        <dbReference type="ARBA" id="ARBA00023315"/>
    </source>
</evidence>
<dbReference type="EC" id="2.3.1.269" evidence="8"/>
<sequence length="536" mass="58280">MSVVARTHAVTAWNGRGPLGLPLLVALTLAVVSGWVMDLGHPDTNLWPLTLVGAALMIFAARGLSVRSSLLVGAVGGFSYYGIHIWWLTVYLGPVPWFGLTIAQTAFFALGFALLTLAWRWIPQLWSGPVGTLGMLPTVLASIWLLRESVSGVWPSGGFNWARLAHSQSETPLTPLVAWVGPGVFSFILAWLSAFGVVLWLEHRVSRQSRAALALAVVTALVVWPAFPTTISGHMSVAAIQGNADAGLFAQYERGDNLRDHHLVTQRIYGEQVDVVVWPENASDIDPLRDEMAAAIANEVVREMDAPLVVGTITRDGDETFNSVLLWEEDGQGGSGASDQYDKIHPVPFAEYLPARELIYPLAPELFDLVPRDYSFGTRDTVFSIDSHTAGIAICYDIVDDAIFAQMMDEGADIIFAPTNNADFGRTDQSLQQLAIARLRAVELGRSVVNISTVGTSAIITPEGKDLDRLPTYTEGYMIERVPTATHTTPAARWGKQWEWWLIALGLSALAIAGSRRHSPVRASVRDAGLLNPPGR</sequence>
<dbReference type="PANTHER" id="PTHR38686">
    <property type="entry name" value="APOLIPOPROTEIN N-ACYLTRANSFERASE"/>
    <property type="match status" value="1"/>
</dbReference>
<feature type="transmembrane region" description="Helical" evidence="8">
    <location>
        <begin position="71"/>
        <end position="89"/>
    </location>
</feature>
<dbReference type="Pfam" id="PF00795">
    <property type="entry name" value="CN_hydrolase"/>
    <property type="match status" value="1"/>
</dbReference>
<evidence type="ECO:0000256" key="2">
    <source>
        <dbReference type="ARBA" id="ARBA00022475"/>
    </source>
</evidence>
<keyword evidence="2 8" id="KW-1003">Cell membrane</keyword>
<dbReference type="RefSeq" id="WP_245867799.1">
    <property type="nucleotide sequence ID" value="NZ_CP026923.1"/>
</dbReference>
<dbReference type="SUPFAM" id="SSF56317">
    <property type="entry name" value="Carbon-nitrogen hydrolase"/>
    <property type="match status" value="1"/>
</dbReference>
<evidence type="ECO:0000313" key="10">
    <source>
        <dbReference type="EMBL" id="AVG23982.1"/>
    </source>
</evidence>
<dbReference type="GO" id="GO:0016410">
    <property type="term" value="F:N-acyltransferase activity"/>
    <property type="evidence" value="ECO:0007669"/>
    <property type="project" value="UniProtKB-UniRule"/>
</dbReference>
<gene>
    <name evidence="8" type="primary">lnt</name>
    <name evidence="10" type="ORF">C3B54_111014</name>
</gene>
<dbReference type="EMBL" id="CP026923">
    <property type="protein sequence ID" value="AVG23982.1"/>
    <property type="molecule type" value="Genomic_DNA"/>
</dbReference>
<dbReference type="NCBIfam" id="TIGR00546">
    <property type="entry name" value="lnt"/>
    <property type="match status" value="1"/>
</dbReference>
<evidence type="ECO:0000313" key="11">
    <source>
        <dbReference type="Proteomes" id="UP000243077"/>
    </source>
</evidence>
<dbReference type="InterPro" id="IPR003010">
    <property type="entry name" value="C-N_Hydrolase"/>
</dbReference>
<keyword evidence="10" id="KW-0328">Glycosyltransferase</keyword>
<dbReference type="CDD" id="cd07571">
    <property type="entry name" value="ALP_N-acyl_transferase"/>
    <property type="match status" value="1"/>
</dbReference>
<protein>
    <recommendedName>
        <fullName evidence="8">Apolipoprotein N-acyltransferase</fullName>
        <shortName evidence="8">ALP N-acyltransferase</shortName>
        <ecNumber evidence="8">2.3.1.269</ecNumber>
    </recommendedName>
</protein>
<comment type="similarity">
    <text evidence="8">Belongs to the CN hydrolase family. Apolipoprotein N-acyltransferase subfamily.</text>
</comment>
<feature type="transmembrane region" description="Helical" evidence="8">
    <location>
        <begin position="125"/>
        <end position="146"/>
    </location>
</feature>
<reference evidence="10 11" key="1">
    <citation type="submission" date="2018-02" db="EMBL/GenBank/DDBJ databases">
        <title>Complete genome of the streamlined marine actinobacterium Pontimonas salivibrio CL-TW6 adapted to coastal planktonic lifestype.</title>
        <authorList>
            <person name="Cho B.C."/>
            <person name="Hardies S.C."/>
            <person name="Jang G.I."/>
            <person name="Hwang C.Y."/>
        </authorList>
    </citation>
    <scope>NUCLEOTIDE SEQUENCE [LARGE SCALE GENOMIC DNA]</scope>
    <source>
        <strain evidence="10 11">CL-TW6</strain>
    </source>
</reference>
<name>A0A2L2BQU1_9MICO</name>
<dbReference type="GO" id="GO:0016787">
    <property type="term" value="F:hydrolase activity"/>
    <property type="evidence" value="ECO:0007669"/>
    <property type="project" value="UniProtKB-KW"/>
</dbReference>
<dbReference type="Pfam" id="PF20154">
    <property type="entry name" value="LNT_N"/>
    <property type="match status" value="1"/>
</dbReference>
<evidence type="ECO:0000256" key="8">
    <source>
        <dbReference type="HAMAP-Rule" id="MF_01148"/>
    </source>
</evidence>
<evidence type="ECO:0000256" key="6">
    <source>
        <dbReference type="ARBA" id="ARBA00023136"/>
    </source>
</evidence>
<proteinExistence type="inferred from homology"/>
<dbReference type="Proteomes" id="UP000243077">
    <property type="component" value="Chromosome"/>
</dbReference>
<keyword evidence="10" id="KW-0378">Hydrolase</keyword>
<dbReference type="PANTHER" id="PTHR38686:SF1">
    <property type="entry name" value="APOLIPOPROTEIN N-ACYLTRANSFERASE"/>
    <property type="match status" value="1"/>
</dbReference>
<evidence type="ECO:0000256" key="4">
    <source>
        <dbReference type="ARBA" id="ARBA00022692"/>
    </source>
</evidence>
<dbReference type="InterPro" id="IPR045378">
    <property type="entry name" value="LNT_N"/>
</dbReference>
<evidence type="ECO:0000259" key="9">
    <source>
        <dbReference type="PROSITE" id="PS50263"/>
    </source>
</evidence>
<evidence type="ECO:0000256" key="1">
    <source>
        <dbReference type="ARBA" id="ARBA00004651"/>
    </source>
</evidence>
<keyword evidence="7 8" id="KW-0012">Acyltransferase</keyword>
<dbReference type="UniPathway" id="UPA00666"/>
<comment type="function">
    <text evidence="8">Catalyzes the phospholipid dependent N-acylation of the N-terminal cysteine of apolipoprotein, the last step in lipoprotein maturation.</text>
</comment>
<keyword evidence="4 8" id="KW-0812">Transmembrane</keyword>
<organism evidence="10 11">
    <name type="scientific">Pontimonas salivibrio</name>
    <dbReference type="NCBI Taxonomy" id="1159327"/>
    <lineage>
        <taxon>Bacteria</taxon>
        <taxon>Bacillati</taxon>
        <taxon>Actinomycetota</taxon>
        <taxon>Actinomycetes</taxon>
        <taxon>Micrococcales</taxon>
        <taxon>Microbacteriaceae</taxon>
        <taxon>Pontimonas</taxon>
    </lineage>
</organism>
<dbReference type="InterPro" id="IPR004563">
    <property type="entry name" value="Apolipo_AcylTrfase"/>
</dbReference>
<dbReference type="KEGG" id="psai:C3B54_111014"/>
<dbReference type="GO" id="GO:0005886">
    <property type="term" value="C:plasma membrane"/>
    <property type="evidence" value="ECO:0007669"/>
    <property type="project" value="UniProtKB-SubCell"/>
</dbReference>